<evidence type="ECO:0000256" key="7">
    <source>
        <dbReference type="SAM" id="Phobius"/>
    </source>
</evidence>
<evidence type="ECO:0000256" key="2">
    <source>
        <dbReference type="ARBA" id="ARBA00022519"/>
    </source>
</evidence>
<evidence type="ECO:0000256" key="6">
    <source>
        <dbReference type="SAM" id="Coils"/>
    </source>
</evidence>
<evidence type="ECO:0000259" key="10">
    <source>
        <dbReference type="PROSITE" id="PS50885"/>
    </source>
</evidence>
<feature type="coiled-coil region" evidence="6">
    <location>
        <begin position="295"/>
        <end position="322"/>
    </location>
</feature>
<dbReference type="Gene3D" id="1.10.287.950">
    <property type="entry name" value="Methyl-accepting chemotaxis protein"/>
    <property type="match status" value="1"/>
</dbReference>
<dbReference type="Pfam" id="PF00672">
    <property type="entry name" value="HAMP"/>
    <property type="match status" value="1"/>
</dbReference>
<dbReference type="PROSITE" id="PS50111">
    <property type="entry name" value="CHEMOTAXIS_TRANSDUC_2"/>
    <property type="match status" value="1"/>
</dbReference>
<keyword evidence="12" id="KW-1185">Reference proteome</keyword>
<dbReference type="Gene3D" id="6.10.340.10">
    <property type="match status" value="1"/>
</dbReference>
<dbReference type="SUPFAM" id="SSF58104">
    <property type="entry name" value="Methyl-accepting chemotaxis protein (MCP) signaling domain"/>
    <property type="match status" value="1"/>
</dbReference>
<evidence type="ECO:0000256" key="3">
    <source>
        <dbReference type="ARBA" id="ARBA00023224"/>
    </source>
</evidence>
<keyword evidence="7" id="KW-0812">Transmembrane</keyword>
<evidence type="ECO:0000313" key="11">
    <source>
        <dbReference type="EMBL" id="AUG52720.1"/>
    </source>
</evidence>
<dbReference type="PANTHER" id="PTHR32089">
    <property type="entry name" value="METHYL-ACCEPTING CHEMOTAXIS PROTEIN MCPB"/>
    <property type="match status" value="1"/>
</dbReference>
<protein>
    <recommendedName>
        <fullName evidence="13">Chemotaxis protein</fullName>
    </recommendedName>
</protein>
<accession>A0ABM6Q892</accession>
<name>A0ABM6Q892_9PROT</name>
<evidence type="ECO:0008006" key="13">
    <source>
        <dbReference type="Google" id="ProtNLM"/>
    </source>
</evidence>
<feature type="domain" description="Methyl-accepting transducer" evidence="8">
    <location>
        <begin position="338"/>
        <end position="581"/>
    </location>
</feature>
<keyword evidence="7" id="KW-1133">Transmembrane helix</keyword>
<gene>
    <name evidence="11" type="ORF">CSC3H3_08380</name>
</gene>
<keyword evidence="3 5" id="KW-0807">Transducer</keyword>
<keyword evidence="6" id="KW-0175">Coiled coil</keyword>
<feature type="transmembrane region" description="Helical" evidence="7">
    <location>
        <begin position="233"/>
        <end position="254"/>
    </location>
</feature>
<dbReference type="PANTHER" id="PTHR32089:SF112">
    <property type="entry name" value="LYSOZYME-LIKE PROTEIN-RELATED"/>
    <property type="match status" value="1"/>
</dbReference>
<evidence type="ECO:0000256" key="5">
    <source>
        <dbReference type="PROSITE-ProRule" id="PRU00284"/>
    </source>
</evidence>
<keyword evidence="2" id="KW-1003">Cell membrane</keyword>
<organism evidence="11 12">
    <name type="scientific">Thalassospira marina</name>
    <dbReference type="NCBI Taxonomy" id="2048283"/>
    <lineage>
        <taxon>Bacteria</taxon>
        <taxon>Pseudomonadati</taxon>
        <taxon>Pseudomonadota</taxon>
        <taxon>Alphaproteobacteria</taxon>
        <taxon>Rhodospirillales</taxon>
        <taxon>Thalassospiraceae</taxon>
        <taxon>Thalassospira</taxon>
    </lineage>
</organism>
<dbReference type="InterPro" id="IPR000727">
    <property type="entry name" value="T_SNARE_dom"/>
</dbReference>
<proteinExistence type="inferred from homology"/>
<evidence type="ECO:0000256" key="4">
    <source>
        <dbReference type="ARBA" id="ARBA00029447"/>
    </source>
</evidence>
<dbReference type="EMBL" id="CP024199">
    <property type="protein sequence ID" value="AUG52720.1"/>
    <property type="molecule type" value="Genomic_DNA"/>
</dbReference>
<comment type="subcellular location">
    <subcellularLocation>
        <location evidence="1">Cell inner membrane</location>
        <topology evidence="1">Multi-pass membrane protein</topology>
    </subcellularLocation>
</comment>
<evidence type="ECO:0000256" key="1">
    <source>
        <dbReference type="ARBA" id="ARBA00004429"/>
    </source>
</evidence>
<dbReference type="Proteomes" id="UP000233458">
    <property type="component" value="Chromosome"/>
</dbReference>
<evidence type="ECO:0000259" key="8">
    <source>
        <dbReference type="PROSITE" id="PS50111"/>
    </source>
</evidence>
<reference evidence="11 12" key="1">
    <citation type="submission" date="2017-10" db="EMBL/GenBank/DDBJ databases">
        <title>Biodiversity and function of Thalassospira species in the particle-attached aromatic-hydrocarbon-degrading consortia from the surface seawater of the China South Sea.</title>
        <authorList>
            <person name="Dong C."/>
            <person name="Liu R."/>
            <person name="Shao Z."/>
        </authorList>
    </citation>
    <scope>NUCLEOTIDE SEQUENCE [LARGE SCALE GENOMIC DNA]</scope>
    <source>
        <strain evidence="11 12">CSC3H3</strain>
    </source>
</reference>
<dbReference type="SMART" id="SM00283">
    <property type="entry name" value="MA"/>
    <property type="match status" value="1"/>
</dbReference>
<dbReference type="Pfam" id="PF00015">
    <property type="entry name" value="MCPsignal"/>
    <property type="match status" value="1"/>
</dbReference>
<keyword evidence="2" id="KW-0997">Cell inner membrane</keyword>
<dbReference type="PROSITE" id="PS50192">
    <property type="entry name" value="T_SNARE"/>
    <property type="match status" value="1"/>
</dbReference>
<comment type="similarity">
    <text evidence="4">Belongs to the methyl-accepting chemotaxis (MCP) protein family.</text>
</comment>
<feature type="domain" description="T-SNARE coiled-coil homology" evidence="9">
    <location>
        <begin position="497"/>
        <end position="559"/>
    </location>
</feature>
<keyword evidence="7" id="KW-0472">Membrane</keyword>
<evidence type="ECO:0000259" key="9">
    <source>
        <dbReference type="PROSITE" id="PS50192"/>
    </source>
</evidence>
<dbReference type="CDD" id="cd06225">
    <property type="entry name" value="HAMP"/>
    <property type="match status" value="1"/>
</dbReference>
<dbReference type="InterPro" id="IPR003660">
    <property type="entry name" value="HAMP_dom"/>
</dbReference>
<evidence type="ECO:0000313" key="12">
    <source>
        <dbReference type="Proteomes" id="UP000233458"/>
    </source>
</evidence>
<dbReference type="PROSITE" id="PS50885">
    <property type="entry name" value="HAMP"/>
    <property type="match status" value="1"/>
</dbReference>
<dbReference type="InterPro" id="IPR004089">
    <property type="entry name" value="MCPsignal_dom"/>
</dbReference>
<feature type="domain" description="HAMP" evidence="10">
    <location>
        <begin position="251"/>
        <end position="304"/>
    </location>
</feature>
<dbReference type="SMART" id="SM00304">
    <property type="entry name" value="HAMP"/>
    <property type="match status" value="1"/>
</dbReference>
<sequence length="602" mass="64205">MWSFWNRFCRWLHGDVKGNDNICAREKGARARFAGGKSGKMVMENGSALGETGIPPFERRGWSIRGKLVLTVAITVIIAFCATIYVGIVLSIDSARSRLADGNSIVTSLISSQNGGAIKFRKADAIEASFGDLTSHGREALALVVAIDADGKILSNFVAPKADGSLTEQLSKLGNDAVASGERQETWFNDLQVIAEPARFGKTQDIVGAIVMGWSFQSLEREMEENAFRQAEIAVVLLAACIILLVVLIQKIVATPLRSMTAAMTKIADGNLQVDVPAAARHDEMGEMAHALSVFKENGQRIARLRQERKELDAKNEAENARRLDETATSFRETVGNIVESVLKSAHGLSENARILSSATDTSGQKTDHVLQSVATASKGVESVAEAADRLRGALHNVSLQAAQSRSAIEEAVSQTRHTDETVANLSVEARKIGDVVQLIQDIAEQTNLLALNATIEAARAGDAGKGFAVVANEVKALANQTARATEEITRQISSVQSISKDAAGAIGQIGEHISQVHAVSLNIEAAMEEQSSAANEITATIDQTGGAIRNMNDDIGEVVASIHDAGIATRQVSGSSAELEGEAHNLQKNANLFLTSIRKNN</sequence>
<feature type="transmembrane region" description="Helical" evidence="7">
    <location>
        <begin position="68"/>
        <end position="92"/>
    </location>
</feature>